<reference evidence="3 4" key="1">
    <citation type="submission" date="2016-06" db="EMBL/GenBank/DDBJ databases">
        <authorList>
            <person name="Haines A.N."/>
            <person name="Council K.R."/>
        </authorList>
    </citation>
    <scope>NUCLEOTIDE SEQUENCE [LARGE SCALE GENOMIC DNA]</scope>
    <source>
        <strain evidence="3 4">SP158-29</strain>
    </source>
</reference>
<dbReference type="Pfam" id="PF05193">
    <property type="entry name" value="Peptidase_M16_C"/>
    <property type="match status" value="1"/>
</dbReference>
<dbReference type="eggNOG" id="COG0612">
    <property type="taxonomic scope" value="Bacteria"/>
</dbReference>
<dbReference type="AlphaFoldDB" id="A0A0E2UGX9"/>
<gene>
    <name evidence="3" type="ORF">A9Y57_00203</name>
    <name evidence="2" type="ORF">P7G31_03150</name>
</gene>
<dbReference type="STRING" id="936154.STP_1858"/>
<feature type="domain" description="Peptidase M16 C-terminal" evidence="1">
    <location>
        <begin position="194"/>
        <end position="349"/>
    </location>
</feature>
<accession>A0A0E2UGX9</accession>
<evidence type="ECO:0000259" key="1">
    <source>
        <dbReference type="Pfam" id="PF05193"/>
    </source>
</evidence>
<evidence type="ECO:0000313" key="4">
    <source>
        <dbReference type="Proteomes" id="UP000217465"/>
    </source>
</evidence>
<dbReference type="EMBL" id="NSGR01000004">
    <property type="protein sequence ID" value="PCH13570.1"/>
    <property type="molecule type" value="Genomic_DNA"/>
</dbReference>
<protein>
    <submittedName>
        <fullName evidence="3">Peptidase M16 inactive domain protein</fullName>
    </submittedName>
    <submittedName>
        <fullName evidence="2">Pitrilysin family protein</fullName>
    </submittedName>
</protein>
<dbReference type="RefSeq" id="WP_003105281.1">
    <property type="nucleotide sequence ID" value="NZ_BAWT01000019.1"/>
</dbReference>
<evidence type="ECO:0000313" key="2">
    <source>
        <dbReference type="EMBL" id="MDT2731253.1"/>
    </source>
</evidence>
<name>A0A0E2UGX9_9STRE</name>
<sequence>MKIVEGVQLHFIKTKQFKSNHITFRFSGDLNQKTVAKRVLVAQMLATANEEYPTAKAFREKLAQLYGASLSTTVSNKGQVHIVDIDVSFIQDKYAFNGESVLDEIIQFLRGILFSPLLSVAQYQPKVFEIEKANLITYLETDKEDSFYYSSLKAKEIFFSDENLQISKYGTVDLVEKETAYTSYQEFHHMLMEDLIDIYLVGDFEEYRVVQQLHQYPFVDREKFLIFNYKQDYVNIVKDKKEVKDVNQSILEMVYHFNVDFGTKDHYALIVLNGLLGSFSHSRLFTKIREEEGIAYSIGSRMDIYTGYLDIFAGIDNNDRKKTLQLIIKEMNDIKMGRFPSSLIKKTKSMIINTVNQSQDNCKAMIDRLYIVDYVNENYHLTEWLDTIDKVTKRDIVKAANLLKLQALYFLEGK</sequence>
<organism evidence="3 4">
    <name type="scientific">Streptococcus parauberis</name>
    <dbReference type="NCBI Taxonomy" id="1348"/>
    <lineage>
        <taxon>Bacteria</taxon>
        <taxon>Bacillati</taxon>
        <taxon>Bacillota</taxon>
        <taxon>Bacilli</taxon>
        <taxon>Lactobacillales</taxon>
        <taxon>Streptococcaceae</taxon>
        <taxon>Streptococcus</taxon>
    </lineage>
</organism>
<comment type="caution">
    <text evidence="3">The sequence shown here is derived from an EMBL/GenBank/DDBJ whole genome shotgun (WGS) entry which is preliminary data.</text>
</comment>
<reference evidence="2" key="2">
    <citation type="submission" date="2023-03" db="EMBL/GenBank/DDBJ databases">
        <authorList>
            <person name="Shen W."/>
            <person name="Cai J."/>
        </authorList>
    </citation>
    <scope>NUCLEOTIDE SEQUENCE</scope>
    <source>
        <strain evidence="2">P82-2</strain>
    </source>
</reference>
<dbReference type="OrthoDB" id="9762085at2"/>
<dbReference type="Proteomes" id="UP001180515">
    <property type="component" value="Unassembled WGS sequence"/>
</dbReference>
<evidence type="ECO:0000313" key="3">
    <source>
        <dbReference type="EMBL" id="PCH13570.1"/>
    </source>
</evidence>
<dbReference type="Proteomes" id="UP000217465">
    <property type="component" value="Unassembled WGS sequence"/>
</dbReference>
<dbReference type="Gene3D" id="3.30.830.10">
    <property type="entry name" value="Metalloenzyme, LuxS/M16 peptidase-like"/>
    <property type="match status" value="2"/>
</dbReference>
<dbReference type="NCBIfam" id="NF047422">
    <property type="entry name" value="YfmF_fam"/>
    <property type="match status" value="1"/>
</dbReference>
<dbReference type="InterPro" id="IPR011249">
    <property type="entry name" value="Metalloenz_LuxS/M16"/>
</dbReference>
<dbReference type="EMBL" id="JARQAG010000002">
    <property type="protein sequence ID" value="MDT2731253.1"/>
    <property type="molecule type" value="Genomic_DNA"/>
</dbReference>
<dbReference type="GeneID" id="61421664"/>
<proteinExistence type="predicted"/>
<dbReference type="InterPro" id="IPR007863">
    <property type="entry name" value="Peptidase_M16_C"/>
</dbReference>
<dbReference type="GO" id="GO:0046872">
    <property type="term" value="F:metal ion binding"/>
    <property type="evidence" value="ECO:0007669"/>
    <property type="project" value="InterPro"/>
</dbReference>
<dbReference type="SUPFAM" id="SSF63411">
    <property type="entry name" value="LuxS/MPP-like metallohydrolase"/>
    <property type="match status" value="2"/>
</dbReference>